<accession>A0ABD0M2T3</accession>
<keyword evidence="2" id="KW-1185">Reference proteome</keyword>
<name>A0ABD0M2T3_9CAEN</name>
<dbReference type="EMBL" id="JACVVK020000008">
    <property type="protein sequence ID" value="KAK7506065.1"/>
    <property type="molecule type" value="Genomic_DNA"/>
</dbReference>
<reference evidence="1 2" key="1">
    <citation type="journal article" date="2023" name="Sci. Data">
        <title>Genome assembly of the Korean intertidal mud-creeper Batillaria attramentaria.</title>
        <authorList>
            <person name="Patra A.K."/>
            <person name="Ho P.T."/>
            <person name="Jun S."/>
            <person name="Lee S.J."/>
            <person name="Kim Y."/>
            <person name="Won Y.J."/>
        </authorList>
    </citation>
    <scope>NUCLEOTIDE SEQUENCE [LARGE SCALE GENOMIC DNA]</scope>
    <source>
        <strain evidence="1">Wonlab-2016</strain>
    </source>
</reference>
<comment type="caution">
    <text evidence="1">The sequence shown here is derived from an EMBL/GenBank/DDBJ whole genome shotgun (WGS) entry which is preliminary data.</text>
</comment>
<evidence type="ECO:0000313" key="1">
    <source>
        <dbReference type="EMBL" id="KAK7506065.1"/>
    </source>
</evidence>
<dbReference type="Proteomes" id="UP001519460">
    <property type="component" value="Unassembled WGS sequence"/>
</dbReference>
<protein>
    <submittedName>
        <fullName evidence="1">Uncharacterized protein</fullName>
    </submittedName>
</protein>
<organism evidence="1 2">
    <name type="scientific">Batillaria attramentaria</name>
    <dbReference type="NCBI Taxonomy" id="370345"/>
    <lineage>
        <taxon>Eukaryota</taxon>
        <taxon>Metazoa</taxon>
        <taxon>Spiralia</taxon>
        <taxon>Lophotrochozoa</taxon>
        <taxon>Mollusca</taxon>
        <taxon>Gastropoda</taxon>
        <taxon>Caenogastropoda</taxon>
        <taxon>Sorbeoconcha</taxon>
        <taxon>Cerithioidea</taxon>
        <taxon>Batillariidae</taxon>
        <taxon>Batillaria</taxon>
    </lineage>
</organism>
<dbReference type="AlphaFoldDB" id="A0ABD0M2T3"/>
<gene>
    <name evidence="1" type="ORF">BaRGS_00002787</name>
</gene>
<sequence length="86" mass="9736">MDALALKLWRQSPVLQTILLKQSFLHHVDITTHYSPVHQAFGSGAIVTVTTRLSVVPDHQLQYISQPAQLENGAINLRRFARAEYK</sequence>
<proteinExistence type="predicted"/>
<evidence type="ECO:0000313" key="2">
    <source>
        <dbReference type="Proteomes" id="UP001519460"/>
    </source>
</evidence>